<dbReference type="EMBL" id="PGCJ01000724">
    <property type="protein sequence ID" value="PLW23365.1"/>
    <property type="molecule type" value="Genomic_DNA"/>
</dbReference>
<dbReference type="AlphaFoldDB" id="A0A2N5TCY0"/>
<sequence>MERNVALPGSSPAPLPINNMNPNNHRRPTKSVEAPPPHASVAASPQPSTGIAKLKPNRPEGWLRYQAALDTSHLPKVPGGAMLAPSHSQKVQWARAKRRVTAPFAASGSAVSSGPVTRTGDANDSNKDNDANSNANSLSQHNTGSEKEDGVSDKEDEKGGTKTHIYYVPHSCQHNLNPEEAITSLETLKLYRLLSFGTCIIAPVDRPSFCKVRWLSFDSMSPAKLNGWEKLVCHLLKRCNHISPVKTNGTQTGGTMWADGLRKSSDPNQSVGRFCCVGKMKKAIQRAQYNPISKAAGIQEASDFIAYQLQQLAPGVFESCRQLLINGNYPSMGQMEWPAPYSPTNFASFLTFTMWNFYNQPHMDQDVNNWTLVVWIPIFDPKTRMEDNPILADEGFDMLGGEFTFRDYQVYLDLQEVRGVTICVFKSNSVQHQTLPGASRSGKYTRIGFSCQMSKSMSDAVVTYMTGFNKRKQPVPQMPAAAQQKQIENALRAIEKHNKSK</sequence>
<reference evidence="3 4" key="1">
    <citation type="submission" date="2017-11" db="EMBL/GenBank/DDBJ databases">
        <title>De novo assembly and phasing of dikaryotic genomes from two isolates of Puccinia coronata f. sp. avenae, the causal agent of oat crown rust.</title>
        <authorList>
            <person name="Miller M.E."/>
            <person name="Zhang Y."/>
            <person name="Omidvar V."/>
            <person name="Sperschneider J."/>
            <person name="Schwessinger B."/>
            <person name="Raley C."/>
            <person name="Palmer J.M."/>
            <person name="Garnica D."/>
            <person name="Upadhyaya N."/>
            <person name="Rathjen J."/>
            <person name="Taylor J.M."/>
            <person name="Park R.F."/>
            <person name="Dodds P.N."/>
            <person name="Hirsch C.D."/>
            <person name="Kianian S.F."/>
            <person name="Figueroa M."/>
        </authorList>
    </citation>
    <scope>NUCLEOTIDE SEQUENCE [LARGE SCALE GENOMIC DNA]</scope>
    <source>
        <strain evidence="3">12NC29</strain>
    </source>
</reference>
<evidence type="ECO:0000313" key="4">
    <source>
        <dbReference type="Proteomes" id="UP000235388"/>
    </source>
</evidence>
<evidence type="ECO:0000259" key="2">
    <source>
        <dbReference type="Pfam" id="PF20515"/>
    </source>
</evidence>
<evidence type="ECO:0000256" key="1">
    <source>
        <dbReference type="SAM" id="MobiDB-lite"/>
    </source>
</evidence>
<protein>
    <recommendedName>
        <fullName evidence="2">Tet-like 2OG-Fe(II) oxygenase domain-containing protein</fullName>
    </recommendedName>
</protein>
<proteinExistence type="predicted"/>
<feature type="compositionally biased region" description="Basic and acidic residues" evidence="1">
    <location>
        <begin position="144"/>
        <end position="159"/>
    </location>
</feature>
<name>A0A2N5TCY0_9BASI</name>
<feature type="domain" description="Tet-like 2OG-Fe(II) oxygenase" evidence="2">
    <location>
        <begin position="221"/>
        <end position="436"/>
    </location>
</feature>
<organism evidence="3 4">
    <name type="scientific">Puccinia coronata f. sp. avenae</name>
    <dbReference type="NCBI Taxonomy" id="200324"/>
    <lineage>
        <taxon>Eukaryota</taxon>
        <taxon>Fungi</taxon>
        <taxon>Dikarya</taxon>
        <taxon>Basidiomycota</taxon>
        <taxon>Pucciniomycotina</taxon>
        <taxon>Pucciniomycetes</taxon>
        <taxon>Pucciniales</taxon>
        <taxon>Pucciniaceae</taxon>
        <taxon>Puccinia</taxon>
    </lineage>
</organism>
<comment type="caution">
    <text evidence="3">The sequence shown here is derived from an EMBL/GenBank/DDBJ whole genome shotgun (WGS) entry which is preliminary data.</text>
</comment>
<feature type="region of interest" description="Disordered" evidence="1">
    <location>
        <begin position="103"/>
        <end position="159"/>
    </location>
</feature>
<keyword evidence="4" id="KW-1185">Reference proteome</keyword>
<dbReference type="Proteomes" id="UP000235388">
    <property type="component" value="Unassembled WGS sequence"/>
</dbReference>
<accession>A0A2N5TCY0</accession>
<gene>
    <name evidence="3" type="ORF">PCANC_28341</name>
</gene>
<dbReference type="Pfam" id="PF20515">
    <property type="entry name" value="2OG-FeII_Oxy_6"/>
    <property type="match status" value="1"/>
</dbReference>
<feature type="compositionally biased region" description="Low complexity" evidence="1">
    <location>
        <begin position="103"/>
        <end position="116"/>
    </location>
</feature>
<dbReference type="OrthoDB" id="2505591at2759"/>
<feature type="region of interest" description="Disordered" evidence="1">
    <location>
        <begin position="1"/>
        <end position="57"/>
    </location>
</feature>
<dbReference type="InterPro" id="IPR046798">
    <property type="entry name" value="2OG-FeII_Oxy_6"/>
</dbReference>
<evidence type="ECO:0000313" key="3">
    <source>
        <dbReference type="EMBL" id="PLW23365.1"/>
    </source>
</evidence>
<feature type="compositionally biased region" description="Low complexity" evidence="1">
    <location>
        <begin position="39"/>
        <end position="48"/>
    </location>
</feature>